<dbReference type="InterPro" id="IPR013858">
    <property type="entry name" value="Peptidase_M10B_C"/>
</dbReference>
<evidence type="ECO:0000256" key="10">
    <source>
        <dbReference type="ARBA" id="ARBA00022837"/>
    </source>
</evidence>
<evidence type="ECO:0000256" key="4">
    <source>
        <dbReference type="ARBA" id="ARBA00022525"/>
    </source>
</evidence>
<dbReference type="GO" id="GO:0004252">
    <property type="term" value="F:serine-type endopeptidase activity"/>
    <property type="evidence" value="ECO:0007669"/>
    <property type="project" value="UniProtKB-UniRule"/>
</dbReference>
<keyword evidence="7" id="KW-0677">Repeat</keyword>
<dbReference type="GO" id="GO:0007156">
    <property type="term" value="P:homophilic cell adhesion via plasma membrane adhesion molecules"/>
    <property type="evidence" value="ECO:0007669"/>
    <property type="project" value="InterPro"/>
</dbReference>
<evidence type="ECO:0000256" key="6">
    <source>
        <dbReference type="ARBA" id="ARBA00022729"/>
    </source>
</evidence>
<feature type="domain" description="P/Homo B" evidence="14">
    <location>
        <begin position="442"/>
        <end position="595"/>
    </location>
</feature>
<feature type="active site" description="Charge relay system" evidence="11 12">
    <location>
        <position position="114"/>
    </location>
</feature>
<keyword evidence="10" id="KW-0106">Calcium</keyword>
<feature type="domain" description="Cadherin" evidence="13">
    <location>
        <begin position="1753"/>
        <end position="1853"/>
    </location>
</feature>
<dbReference type="CDD" id="cd11304">
    <property type="entry name" value="Cadherin_repeat"/>
    <property type="match status" value="1"/>
</dbReference>
<dbReference type="SUPFAM" id="SSF51120">
    <property type="entry name" value="beta-Roll"/>
    <property type="match status" value="6"/>
</dbReference>
<dbReference type="InterPro" id="IPR002884">
    <property type="entry name" value="P_dom"/>
</dbReference>
<dbReference type="Pfam" id="PF08548">
    <property type="entry name" value="Peptidase_M10_C"/>
    <property type="match status" value="1"/>
</dbReference>
<dbReference type="Pfam" id="PF00353">
    <property type="entry name" value="HemolysinCabind"/>
    <property type="match status" value="9"/>
</dbReference>
<dbReference type="InterPro" id="IPR002126">
    <property type="entry name" value="Cadherin-like_dom"/>
</dbReference>
<dbReference type="InterPro" id="IPR023828">
    <property type="entry name" value="Peptidase_S8_Ser-AS"/>
</dbReference>
<feature type="active site" description="Charge relay system" evidence="11 12">
    <location>
        <position position="154"/>
    </location>
</feature>
<dbReference type="GO" id="GO:0012505">
    <property type="term" value="C:endomembrane system"/>
    <property type="evidence" value="ECO:0007669"/>
    <property type="project" value="UniProtKB-ARBA"/>
</dbReference>
<gene>
    <name evidence="15" type="ORF">GIW81_17090</name>
</gene>
<keyword evidence="6" id="KW-0732">Signal</keyword>
<evidence type="ECO:0000259" key="13">
    <source>
        <dbReference type="PROSITE" id="PS50268"/>
    </source>
</evidence>
<feature type="domain" description="Cadherin" evidence="13">
    <location>
        <begin position="1963"/>
        <end position="2071"/>
    </location>
</feature>
<dbReference type="CDD" id="cd04059">
    <property type="entry name" value="Peptidases_S8_Protein_convertases_Kexins_Furin-like"/>
    <property type="match status" value="1"/>
</dbReference>
<comment type="subcellular location">
    <subcellularLocation>
        <location evidence="2">Secreted</location>
    </subcellularLocation>
</comment>
<keyword evidence="8 12" id="KW-0378">Hydrolase</keyword>
<comment type="caution">
    <text evidence="15">The sequence shown here is derived from an EMBL/GenBank/DDBJ whole genome shotgun (WGS) entry which is preliminary data.</text>
</comment>
<dbReference type="SUPFAM" id="SSF52743">
    <property type="entry name" value="Subtilisin-like"/>
    <property type="match status" value="1"/>
</dbReference>
<organism evidence="15 16">
    <name type="scientific">Hyphomicrobium album</name>
    <dbReference type="NCBI Taxonomy" id="2665159"/>
    <lineage>
        <taxon>Bacteria</taxon>
        <taxon>Pseudomonadati</taxon>
        <taxon>Pseudomonadota</taxon>
        <taxon>Alphaproteobacteria</taxon>
        <taxon>Hyphomicrobiales</taxon>
        <taxon>Hyphomicrobiaceae</taxon>
        <taxon>Hyphomicrobium</taxon>
    </lineage>
</organism>
<dbReference type="GO" id="GO:0005737">
    <property type="term" value="C:cytoplasm"/>
    <property type="evidence" value="ECO:0007669"/>
    <property type="project" value="UniProtKB-ARBA"/>
</dbReference>
<dbReference type="InterPro" id="IPR015500">
    <property type="entry name" value="Peptidase_S8_subtilisin-rel"/>
</dbReference>
<dbReference type="PROSITE" id="PS51829">
    <property type="entry name" value="P_HOMO_B"/>
    <property type="match status" value="1"/>
</dbReference>
<dbReference type="PRINTS" id="PR00723">
    <property type="entry name" value="SUBTILISIN"/>
</dbReference>
<evidence type="ECO:0000256" key="5">
    <source>
        <dbReference type="ARBA" id="ARBA00022670"/>
    </source>
</evidence>
<evidence type="ECO:0000256" key="1">
    <source>
        <dbReference type="ARBA" id="ARBA00001913"/>
    </source>
</evidence>
<feature type="active site" description="Charge relay system" evidence="11 12">
    <location>
        <position position="350"/>
    </location>
</feature>
<evidence type="ECO:0000256" key="12">
    <source>
        <dbReference type="PROSITE-ProRule" id="PRU01240"/>
    </source>
</evidence>
<dbReference type="GO" id="GO:0005509">
    <property type="term" value="F:calcium ion binding"/>
    <property type="evidence" value="ECO:0007669"/>
    <property type="project" value="InterPro"/>
</dbReference>
<dbReference type="Proteomes" id="UP000440694">
    <property type="component" value="Unassembled WGS sequence"/>
</dbReference>
<dbReference type="PROSITE" id="PS00137">
    <property type="entry name" value="SUBTILASE_HIS"/>
    <property type="match status" value="1"/>
</dbReference>
<dbReference type="InterPro" id="IPR036852">
    <property type="entry name" value="Peptidase_S8/S53_dom_sf"/>
</dbReference>
<evidence type="ECO:0000256" key="7">
    <source>
        <dbReference type="ARBA" id="ARBA00022737"/>
    </source>
</evidence>
<evidence type="ECO:0000313" key="16">
    <source>
        <dbReference type="Proteomes" id="UP000440694"/>
    </source>
</evidence>
<evidence type="ECO:0000256" key="8">
    <source>
        <dbReference type="ARBA" id="ARBA00022801"/>
    </source>
</evidence>
<dbReference type="PRINTS" id="PR00313">
    <property type="entry name" value="CABNDNGRPT"/>
</dbReference>
<dbReference type="PROSITE" id="PS51892">
    <property type="entry name" value="SUBTILASE"/>
    <property type="match status" value="1"/>
</dbReference>
<dbReference type="Pfam" id="PF00082">
    <property type="entry name" value="Peptidase_S8"/>
    <property type="match status" value="1"/>
</dbReference>
<dbReference type="InterPro" id="IPR034182">
    <property type="entry name" value="Kexin/furin"/>
</dbReference>
<evidence type="ECO:0000259" key="14">
    <source>
        <dbReference type="PROSITE" id="PS51829"/>
    </source>
</evidence>
<comment type="similarity">
    <text evidence="3">Belongs to the peptidase S8 family. Furin subfamily.</text>
</comment>
<dbReference type="InterPro" id="IPR008979">
    <property type="entry name" value="Galactose-bd-like_sf"/>
</dbReference>
<evidence type="ECO:0000256" key="2">
    <source>
        <dbReference type="ARBA" id="ARBA00004613"/>
    </source>
</evidence>
<dbReference type="PROSITE" id="PS00138">
    <property type="entry name" value="SUBTILASE_SER"/>
    <property type="match status" value="1"/>
</dbReference>
<keyword evidence="16" id="KW-1185">Reference proteome</keyword>
<keyword evidence="9 12" id="KW-0720">Serine protease</keyword>
<keyword evidence="5 12" id="KW-0645">Protease</keyword>
<proteinExistence type="inferred from homology"/>
<dbReference type="InterPro" id="IPR001343">
    <property type="entry name" value="Hemolysn_Ca-bd"/>
</dbReference>
<dbReference type="GO" id="GO:0016485">
    <property type="term" value="P:protein processing"/>
    <property type="evidence" value="ECO:0007669"/>
    <property type="project" value="TreeGrafter"/>
</dbReference>
<dbReference type="GO" id="GO:0005615">
    <property type="term" value="C:extracellular space"/>
    <property type="evidence" value="ECO:0007669"/>
    <property type="project" value="InterPro"/>
</dbReference>
<dbReference type="InterPro" id="IPR018511">
    <property type="entry name" value="Hemolysin-typ_Ca-bd_CS"/>
</dbReference>
<dbReference type="EMBL" id="WMBQ01000002">
    <property type="protein sequence ID" value="MTD96057.1"/>
    <property type="molecule type" value="Genomic_DNA"/>
</dbReference>
<evidence type="ECO:0000256" key="3">
    <source>
        <dbReference type="ARBA" id="ARBA00005325"/>
    </source>
</evidence>
<dbReference type="InterPro" id="IPR000209">
    <property type="entry name" value="Peptidase_S8/S53_dom"/>
</dbReference>
<dbReference type="PANTHER" id="PTHR42884:SF14">
    <property type="entry name" value="NEUROENDOCRINE CONVERTASE 1"/>
    <property type="match status" value="1"/>
</dbReference>
<dbReference type="Gene3D" id="2.150.10.10">
    <property type="entry name" value="Serralysin-like metalloprotease, C-terminal"/>
    <property type="match status" value="7"/>
</dbReference>
<reference evidence="15 16" key="1">
    <citation type="submission" date="2019-11" db="EMBL/GenBank/DDBJ databases">
        <title>Identification of a novel strain.</title>
        <authorList>
            <person name="Xu Q."/>
            <person name="Wang G."/>
        </authorList>
    </citation>
    <scope>NUCLEOTIDE SEQUENCE [LARGE SCALE GENOMIC DNA]</scope>
    <source>
        <strain evidence="16">xq</strain>
    </source>
</reference>
<evidence type="ECO:0000256" key="11">
    <source>
        <dbReference type="PIRSR" id="PIRSR615500-1"/>
    </source>
</evidence>
<sequence length="2506" mass="260459">MGETMASGSSRIVFNPINESPAWDSTSHLSDPHYALLPDALFRTMPAPGANHFAREEFTGEGSEPVIQVNLAAQSLDAPTDPLFEQQWHFNFLGDIEKIWEEFTGVGVHVGIYDDGLQSDHPDLAANYDASKELDVQGEHLDPLWAAAGLGNPHGTAVAGLIAAARDGVGTVGVAYGSSITGVPIFSGAADINGNYYGFLEAVSHASEFDIVSNSWGHMPLFFQGAIGQDNDLNAMWMQAVESGRDGLGTIVLKAAGNDNMNSIGEQSATSRSTIIVGAYDATGDASYYSNYGANLLVSSPSSGDSYDFFNPNADPDPGLVTTDLTNGGYNMRAGYGVPSEYTDQFGGTSGATPIVSGVVALMLDANADLGWRDVQNILAYSAREVGSGVGGTRTASENYQWLYNNADNWNGGGLHFSQDYGFGSVDAYNAVRMAEVWGLFAAPQTSQNETSVSSSTAGPVALDDLTTTDIQFDFSGAEFDVDYVNIDLDITHTSTMQHVFLNFGTIDQIIQKSLADLTIQLISPDGTVVELADFTQDIVIDDGSLGLHLQLGANAFRGEDASGTWTLRIIDNWFGNGAGTVDAATVTLHGSDGAQVNLDDDVYHYTNEVFTSLARDASRLTLTDSTGKDWLDLSAMTGNLDIRLAQGGTSKADGVAFLKIGSGTLIENAVTGDGDDNIVGNGQANRLYGMRGDDTVDGKGGADVLSGGAGNDTLTGGAAKDAFLFDRALNALTNVDIITDFSHLDDTIWLDVTIFSGIAAGVLSADAFYIGTSAQDALDRIIYDALTGALFYDADGSGSLAAMQFALLTGSPDDLSWDDFTIVSIEPQTIVTTTDRTVDTTPNVIISEAEAKGSGVIFGTDGSETIRGDDGDNQIFARGGDDLILTGAGNHYIDAGEGIDTVLAGDGNDVIVGGGSSLYYGDNLVAGGGDDIVIGSDDQINDDSWRVLFGHGDVIGGGAGNDKIYGLNGDDVINAGEGDDYIEGGNGSDGIFGGDGNDRIRAGLGEVNSAAGGEGIDTVVFEGASDDYRFFMLNVESLGFNSQTVYVEKISSGAVERTGISPFDVEFLEFTDTTIDITQSLVVVVGVPDLIFNEFYDDVNLTVDAWEIGAVIFQAADVNIVDTGAENGSADKLQAVLVDHAYGEVNISSDALTVLELAGLGKHYLVDINNPDLGWVHDPMMESVTVHAAAGERHLTLDLVAVFLGETGKIIDDNATSVSIKSGTGTGSSLYPHGDLLNGAGVNGFNLSFASATSVDFQNVAGMKIRWYVPEATTITATYTQFSAIEHLTETGNHGYLTIETALDDMYLATAGGSEEYSFAMTTDAVAGYFPGREYIRFGNLGDVNLSNDGTVGDDAGTNAGLGLRGEIRLGLGDDEAWILGTGAFQGENAVLDGGVSIMPTDNAPSEYYGDALRMTFAVAGNIGDISDYIMNFEVLRLDRTGLAGQTVDVANFDNLQKVLITGNSQAGGENTVKGLLDGSSVTFASVGEALQEGPSGTSGAGFYVFDIYGDQFGTVNLDMLGNEADDTLTLSFVGSEVVGGLDQGTIHVLDAETVNIVTSAHDLNYYDEAFDPNIRPPHLPLSNKPTDPFAQVLKLDATTSIKITGDTGWDFTVAGTNISNVTLLDASGVTTGGTVGAVTAIATGTSAVTFKGGKGDDTFGGAAGSDAFDGGAGYDTVKFHGAYSDYTFAMVDGALVVTDNRGVNAVDGGDTLRNVERIEFGDGTSVGTILGPDGELSGLPSDILIAQAAPVPEYSATGTVVGTFSTFDADSADTFEYTLLNPTGAYKIVGNQLLVDNGLLIDYEQTLSSNPVNIVTVEVRDSAGNTFQKDVEVYVGDVNPEFVVGDDNPNELRGGALADTFYGAGGDDILRGNAGDDILIGGAGNDSLFGQNGSNTAVFTGNRSEYSALGTNRFDFRIVDSVAGRDGTDRLNLISKIQFADGTITVQEFLSGGNSAPTAVSLINQTLSLAEDTDTGGRIKVADIVVTDDGRGTNILGLTGADKDAFEIDGNVLYLKAGTFLDFEAKASYDVAVTVDDTTVGGTPDASVSFSLTVTDVNEKASVSLTPVLASIAENASTASRIKVADIVVSDEDSNAAYRQNNLSLVGRDAALFEIVGMALYLKAGVQLNAIAASTYEVSVTVDDDEIPGSPDGTSDTYTLIIEDVPGYNVIPGTSASEILNGTSGDDYFIGNGGEDEFRGKGGDDTYVVDSAGDKVVETANKGTDTVLSSVDHTLAANVENLTLTGDGNLDGTGNDLNNVIIGNDGDNELSGGAGNDRLFGGVGDDTLTGGAGNDILDGGIGEDTLTGGIGNDFLDGGMDADAMSGKEGDDTYIVDNAGDAVSEAANQGTDTVYSSVNYTLGANVERLYLTGIDAIRGAGNGLDNRIAGNSASNVLTGGAGSDVFIFNTALGSGNVDSITDFSAGQDKMWLDHLIFDGIGSSGALVASAFALGAHAADANDRIIYDANTGAVYFDADGSGAGAQVQFAQLDAHLAVAARDFFVI</sequence>
<accession>A0A6I3KQY2</accession>
<protein>
    <submittedName>
        <fullName evidence="15">S8 family serine peptidase</fullName>
    </submittedName>
</protein>
<dbReference type="GO" id="GO:0016020">
    <property type="term" value="C:membrane"/>
    <property type="evidence" value="ECO:0007669"/>
    <property type="project" value="InterPro"/>
</dbReference>
<comment type="cofactor">
    <cofactor evidence="1">
        <name>Ca(2+)</name>
        <dbReference type="ChEBI" id="CHEBI:29108"/>
    </cofactor>
</comment>
<dbReference type="Gene3D" id="3.40.50.200">
    <property type="entry name" value="Peptidase S8/S53 domain"/>
    <property type="match status" value="1"/>
</dbReference>
<dbReference type="PANTHER" id="PTHR42884">
    <property type="entry name" value="PROPROTEIN CONVERTASE SUBTILISIN/KEXIN-RELATED"/>
    <property type="match status" value="1"/>
</dbReference>
<evidence type="ECO:0000256" key="9">
    <source>
        <dbReference type="ARBA" id="ARBA00022825"/>
    </source>
</evidence>
<dbReference type="InterPro" id="IPR022398">
    <property type="entry name" value="Peptidase_S8_His-AS"/>
</dbReference>
<dbReference type="PROSITE" id="PS00330">
    <property type="entry name" value="HEMOLYSIN_CALCIUM"/>
    <property type="match status" value="6"/>
</dbReference>
<dbReference type="PROSITE" id="PS50268">
    <property type="entry name" value="CADHERIN_2"/>
    <property type="match status" value="2"/>
</dbReference>
<name>A0A6I3KQY2_9HYPH</name>
<evidence type="ECO:0000313" key="15">
    <source>
        <dbReference type="EMBL" id="MTD96057.1"/>
    </source>
</evidence>
<keyword evidence="4" id="KW-0964">Secreted</keyword>
<dbReference type="SUPFAM" id="SSF49785">
    <property type="entry name" value="Galactose-binding domain-like"/>
    <property type="match status" value="1"/>
</dbReference>
<dbReference type="Pfam" id="PF01483">
    <property type="entry name" value="P_proprotein"/>
    <property type="match status" value="1"/>
</dbReference>
<dbReference type="InterPro" id="IPR011049">
    <property type="entry name" value="Serralysin-like_metalloprot_C"/>
</dbReference>